<sequence>LINNGDGSFGIVRNFTVGRTPYRVSANDINKDGNMDLVVVNSGSDSISILLGYGTGSFQNQTKQAMRRITLDVIQFRHQHKILVPANMDLQSKIEKYLIKQYTFFSSFLWKQELRIQYDQLVHKSQSLKKEIRIAKERVDTLENTMPYQERVIEKLQVIIKTINDIDRTLLTEYAALSVEIKRFRNQGAQQGHPTVLVNNSQQGLVTQTQARQIELEQQNSAF</sequence>
<dbReference type="AlphaFoldDB" id="A0A819S543"/>
<dbReference type="SUPFAM" id="SSF69318">
    <property type="entry name" value="Integrin alpha N-terminal domain"/>
    <property type="match status" value="1"/>
</dbReference>
<feature type="coiled-coil region" evidence="1">
    <location>
        <begin position="111"/>
        <end position="145"/>
    </location>
</feature>
<evidence type="ECO:0000313" key="3">
    <source>
        <dbReference type="Proteomes" id="UP000663844"/>
    </source>
</evidence>
<keyword evidence="1" id="KW-0175">Coiled coil</keyword>
<dbReference type="Gene3D" id="2.30.30.100">
    <property type="match status" value="1"/>
</dbReference>
<comment type="caution">
    <text evidence="2">The sequence shown here is derived from an EMBL/GenBank/DDBJ whole genome shotgun (WGS) entry which is preliminary data.</text>
</comment>
<gene>
    <name evidence="2" type="ORF">OXD698_LOCUS33318</name>
</gene>
<dbReference type="Proteomes" id="UP000663844">
    <property type="component" value="Unassembled WGS sequence"/>
</dbReference>
<name>A0A819S543_9BILA</name>
<protein>
    <submittedName>
        <fullName evidence="2">Uncharacterized protein</fullName>
    </submittedName>
</protein>
<feature type="non-terminal residue" evidence="2">
    <location>
        <position position="1"/>
    </location>
</feature>
<dbReference type="PANTHER" id="PTHR46580:SF2">
    <property type="entry name" value="MAM DOMAIN-CONTAINING PROTEIN"/>
    <property type="match status" value="1"/>
</dbReference>
<dbReference type="InterPro" id="IPR028994">
    <property type="entry name" value="Integrin_alpha_N"/>
</dbReference>
<evidence type="ECO:0000313" key="2">
    <source>
        <dbReference type="EMBL" id="CAF4064189.1"/>
    </source>
</evidence>
<dbReference type="PANTHER" id="PTHR46580">
    <property type="entry name" value="SENSOR KINASE-RELATED"/>
    <property type="match status" value="1"/>
</dbReference>
<dbReference type="EMBL" id="CAJOAZ010004544">
    <property type="protein sequence ID" value="CAF4064189.1"/>
    <property type="molecule type" value="Genomic_DNA"/>
</dbReference>
<accession>A0A819S543</accession>
<organism evidence="2 3">
    <name type="scientific">Adineta steineri</name>
    <dbReference type="NCBI Taxonomy" id="433720"/>
    <lineage>
        <taxon>Eukaryota</taxon>
        <taxon>Metazoa</taxon>
        <taxon>Spiralia</taxon>
        <taxon>Gnathifera</taxon>
        <taxon>Rotifera</taxon>
        <taxon>Eurotatoria</taxon>
        <taxon>Bdelloidea</taxon>
        <taxon>Adinetida</taxon>
        <taxon>Adinetidae</taxon>
        <taxon>Adineta</taxon>
    </lineage>
</organism>
<proteinExistence type="predicted"/>
<evidence type="ECO:0000256" key="1">
    <source>
        <dbReference type="SAM" id="Coils"/>
    </source>
</evidence>
<reference evidence="2" key="1">
    <citation type="submission" date="2021-02" db="EMBL/GenBank/DDBJ databases">
        <authorList>
            <person name="Nowell W R."/>
        </authorList>
    </citation>
    <scope>NUCLEOTIDE SEQUENCE</scope>
</reference>